<organism evidence="2">
    <name type="scientific">Candidatus Electrothrix aestuarii</name>
    <dbReference type="NCBI Taxonomy" id="3062594"/>
    <lineage>
        <taxon>Bacteria</taxon>
        <taxon>Pseudomonadati</taxon>
        <taxon>Thermodesulfobacteriota</taxon>
        <taxon>Desulfobulbia</taxon>
        <taxon>Desulfobulbales</taxon>
        <taxon>Desulfobulbaceae</taxon>
        <taxon>Candidatus Electrothrix</taxon>
    </lineage>
</organism>
<reference evidence="2" key="1">
    <citation type="journal article" date="2024" name="Syst. Appl. Microbiol.">
        <title>First single-strain enrichments of Electrothrix cable bacteria, description of E. aestuarii sp. nov. and E. rattekaaiensis sp. nov., and proposal of a cable bacteria taxonomy following the rules of the SeqCode.</title>
        <authorList>
            <person name="Plum-Jensen L.E."/>
            <person name="Schramm A."/>
            <person name="Marshall I.P.G."/>
        </authorList>
    </citation>
    <scope>NUCLEOTIDE SEQUENCE</scope>
    <source>
        <strain evidence="2">Rat1</strain>
    </source>
</reference>
<protein>
    <submittedName>
        <fullName evidence="2">Uncharacterized protein</fullName>
    </submittedName>
</protein>
<evidence type="ECO:0000256" key="1">
    <source>
        <dbReference type="SAM" id="MobiDB-lite"/>
    </source>
</evidence>
<feature type="region of interest" description="Disordered" evidence="1">
    <location>
        <begin position="19"/>
        <end position="51"/>
    </location>
</feature>
<proteinExistence type="predicted"/>
<dbReference type="KEGG" id="eaj:Q3M24_12295"/>
<name>A0AAU8LQA7_9BACT</name>
<reference evidence="2" key="2">
    <citation type="submission" date="2024-06" db="EMBL/GenBank/DDBJ databases">
        <authorList>
            <person name="Plum-Jensen L.E."/>
            <person name="Schramm A."/>
            <person name="Marshall I.P.G."/>
        </authorList>
    </citation>
    <scope>NUCLEOTIDE SEQUENCE</scope>
    <source>
        <strain evidence="2">Rat1</strain>
    </source>
</reference>
<dbReference type="AlphaFoldDB" id="A0AAU8LQA7"/>
<evidence type="ECO:0000313" key="2">
    <source>
        <dbReference type="EMBL" id="XCN71097.1"/>
    </source>
</evidence>
<dbReference type="EMBL" id="CP159373">
    <property type="protein sequence ID" value="XCN71097.1"/>
    <property type="molecule type" value="Genomic_DNA"/>
</dbReference>
<sequence length="177" mass="20595">MNSSFSESSVEPFINYETLYPDGNEEQEYPTSGTIRGDRRPYDDSEVSSKLYRGTDDGKRQAIKINRTYYTKKILSCLDELSRQRTSVADSILHVQQMLNCMKEYVDKHYRDSFSSFVSTCYDALVFDDNWISLTEEQYRSMKVIFTDLNNRNNISYDQIDKSIAKLESIGLDTTPF</sequence>
<gene>
    <name evidence="2" type="ORF">Q3M24_12295</name>
</gene>
<accession>A0AAU8LQA7</accession>